<evidence type="ECO:0000259" key="8">
    <source>
        <dbReference type="Pfam" id="PF05193"/>
    </source>
</evidence>
<dbReference type="InterPro" id="IPR011765">
    <property type="entry name" value="Pept_M16_N"/>
</dbReference>
<dbReference type="Proteomes" id="UP000228593">
    <property type="component" value="Unassembled WGS sequence"/>
</dbReference>
<evidence type="ECO:0000256" key="6">
    <source>
        <dbReference type="SAM" id="SignalP"/>
    </source>
</evidence>
<gene>
    <name evidence="9" type="ORF">CR103_18980</name>
</gene>
<keyword evidence="4" id="KW-0862">Zinc</keyword>
<dbReference type="EMBL" id="PDOB01000042">
    <property type="protein sequence ID" value="PIL38236.1"/>
    <property type="molecule type" value="Genomic_DNA"/>
</dbReference>
<evidence type="ECO:0000256" key="4">
    <source>
        <dbReference type="ARBA" id="ARBA00022833"/>
    </source>
</evidence>
<feature type="domain" description="Peptidase M16 C-terminal" evidence="8">
    <location>
        <begin position="691"/>
        <end position="868"/>
    </location>
</feature>
<evidence type="ECO:0000313" key="10">
    <source>
        <dbReference type="Proteomes" id="UP000228593"/>
    </source>
</evidence>
<dbReference type="GO" id="GO:0008237">
    <property type="term" value="F:metallopeptidase activity"/>
    <property type="evidence" value="ECO:0007669"/>
    <property type="project" value="UniProtKB-KW"/>
</dbReference>
<keyword evidence="6" id="KW-0732">Signal</keyword>
<comment type="caution">
    <text evidence="9">The sequence shown here is derived from an EMBL/GenBank/DDBJ whole genome shotgun (WGS) entry which is preliminary data.</text>
</comment>
<sequence>MLNHLQKTVCLAALLIACTTSAAAKIKLSDPIPTGPQVVIGKLENGLTYYIQQNGKPEKKLELRLVVKAGSILEDDDQQGLAHFTEHMAFNGSTHFKKHELVSWLQSIGVKFGADLNAYTSFDETVYILPIPTDKSGNVEQGFLVLKDWAHGLTLTDADIDMERAIVLEEARNAKGAGERINKIVMPKMYNGSRYAQRLPIGQEDILRTFKPDALRRFYRDWYRPDLMAVIVVGDIDPARAAQLVKAHFGGLRNPVPTRVRHDSPIPVRSSTEALVATDPEASGNAVMIRYPVRAARDKATFADYRDKLVRSLFGAMMGNRLQELAQQAKPPFIAGASGQQHLTARYETYFSMAALGKDGAEPAIAALVQENERARRFGFSAQELERGKKNLMRTFERLYGEREKTDSDAYVGELIRNFLERESVPGIENEYNYARELIPAILLDEMNRYARENIPVDTGKLVLYTGSTKAGTAAPSTEQLLAWVDAAARIELTARQEKPMASGLMDTPPAAGSIVAESANKALGLTTLTLSNGVKVILKPTDFANEQIYLGALRPGGITQFAQQDVVNARYANAVVAAMGIKDMSPLDVQKVMAGKTAGVTTGFGPYVDSVGGFAGSTDIDSMLQMLYLKFTNVRRDEDLFTSFLGKQVEGARNVMAQPQAVFADAVVTAMYGASPWPQRPPRPDDFAKLNLERAIALYKDRFTSASGMTFIMVGNFDVAKVRPLIATYLASLPTASLPVNANDVGLRPVRGVIEKAVFSGFEAKSQVAINFTGDAVYSRQAALRLRALVDVMNIRITDVLREKLTLIYGGGMGGSLERVPYGHYAIGASLPTGPANVDKVIAAVFAEIALMKEQGPLAADLDKVKQNWIQVHRRSLRENGYWMDQLQAAVLEETDPAVILTYEQRVAAITAQEVRDAARRYFDLDNYVQVVLYPEKK</sequence>
<dbReference type="AlphaFoldDB" id="A0A2G8SWQ7"/>
<dbReference type="InterPro" id="IPR007863">
    <property type="entry name" value="Peptidase_M16_C"/>
</dbReference>
<reference evidence="9 10" key="1">
    <citation type="submission" date="2017-10" db="EMBL/GenBank/DDBJ databases">
        <title>Massilia psychrophilum sp. nov., a novel purple-pigmented bacterium isolated from Tianshan glacier, Xinjiang Municipality, China.</title>
        <authorList>
            <person name="Wang H."/>
        </authorList>
    </citation>
    <scope>NUCLEOTIDE SEQUENCE [LARGE SCALE GENOMIC DNA]</scope>
    <source>
        <strain evidence="9 10">JCM 30813</strain>
    </source>
</reference>
<evidence type="ECO:0000256" key="3">
    <source>
        <dbReference type="ARBA" id="ARBA00022801"/>
    </source>
</evidence>
<evidence type="ECO:0000259" key="7">
    <source>
        <dbReference type="Pfam" id="PF00675"/>
    </source>
</evidence>
<protein>
    <submittedName>
        <fullName evidence="9">Peptidase M16</fullName>
    </submittedName>
</protein>
<dbReference type="PROSITE" id="PS51257">
    <property type="entry name" value="PROKAR_LIPOPROTEIN"/>
    <property type="match status" value="1"/>
</dbReference>
<feature type="chain" id="PRO_5013829489" evidence="6">
    <location>
        <begin position="23"/>
        <end position="939"/>
    </location>
</feature>
<feature type="domain" description="Peptidase M16 C-terminal" evidence="8">
    <location>
        <begin position="210"/>
        <end position="392"/>
    </location>
</feature>
<accession>A0A2G8SWQ7</accession>
<dbReference type="Gene3D" id="3.30.830.10">
    <property type="entry name" value="Metalloenzyme, LuxS/M16 peptidase-like"/>
    <property type="match status" value="4"/>
</dbReference>
<comment type="similarity">
    <text evidence="1">Belongs to the peptidase M16 family.</text>
</comment>
<dbReference type="Pfam" id="PF00675">
    <property type="entry name" value="Peptidase_M16"/>
    <property type="match status" value="1"/>
</dbReference>
<dbReference type="PANTHER" id="PTHR43690:SF34">
    <property type="entry name" value="ZINC PROTEASE PQQL-LIKE"/>
    <property type="match status" value="1"/>
</dbReference>
<dbReference type="GO" id="GO:0006508">
    <property type="term" value="P:proteolysis"/>
    <property type="evidence" value="ECO:0007669"/>
    <property type="project" value="UniProtKB-KW"/>
</dbReference>
<keyword evidence="5" id="KW-0482">Metalloprotease</keyword>
<dbReference type="OrthoDB" id="9811314at2"/>
<dbReference type="Pfam" id="PF05193">
    <property type="entry name" value="Peptidase_M16_C"/>
    <property type="match status" value="2"/>
</dbReference>
<dbReference type="PANTHER" id="PTHR43690">
    <property type="entry name" value="NARDILYSIN"/>
    <property type="match status" value="1"/>
</dbReference>
<dbReference type="InterPro" id="IPR050626">
    <property type="entry name" value="Peptidase_M16"/>
</dbReference>
<dbReference type="SUPFAM" id="SSF63411">
    <property type="entry name" value="LuxS/MPP-like metallohydrolase"/>
    <property type="match status" value="4"/>
</dbReference>
<dbReference type="InterPro" id="IPR011249">
    <property type="entry name" value="Metalloenz_LuxS/M16"/>
</dbReference>
<feature type="domain" description="Peptidase M16 N-terminal" evidence="7">
    <location>
        <begin position="53"/>
        <end position="191"/>
    </location>
</feature>
<proteinExistence type="inferred from homology"/>
<evidence type="ECO:0000256" key="2">
    <source>
        <dbReference type="ARBA" id="ARBA00022670"/>
    </source>
</evidence>
<evidence type="ECO:0000313" key="9">
    <source>
        <dbReference type="EMBL" id="PIL38236.1"/>
    </source>
</evidence>
<evidence type="ECO:0000256" key="5">
    <source>
        <dbReference type="ARBA" id="ARBA00023049"/>
    </source>
</evidence>
<keyword evidence="2" id="KW-0645">Protease</keyword>
<evidence type="ECO:0000256" key="1">
    <source>
        <dbReference type="ARBA" id="ARBA00007261"/>
    </source>
</evidence>
<organism evidence="9 10">
    <name type="scientific">Massilia psychrophila</name>
    <dbReference type="NCBI Taxonomy" id="1603353"/>
    <lineage>
        <taxon>Bacteria</taxon>
        <taxon>Pseudomonadati</taxon>
        <taxon>Pseudomonadota</taxon>
        <taxon>Betaproteobacteria</taxon>
        <taxon>Burkholderiales</taxon>
        <taxon>Oxalobacteraceae</taxon>
        <taxon>Telluria group</taxon>
        <taxon>Massilia</taxon>
    </lineage>
</organism>
<keyword evidence="10" id="KW-1185">Reference proteome</keyword>
<dbReference type="GO" id="GO:0046872">
    <property type="term" value="F:metal ion binding"/>
    <property type="evidence" value="ECO:0007669"/>
    <property type="project" value="InterPro"/>
</dbReference>
<name>A0A2G8SWQ7_9BURK</name>
<keyword evidence="3" id="KW-0378">Hydrolase</keyword>
<feature type="signal peptide" evidence="6">
    <location>
        <begin position="1"/>
        <end position="22"/>
    </location>
</feature>
<dbReference type="RefSeq" id="WP_099917511.1">
    <property type="nucleotide sequence ID" value="NZ_BMHS01000018.1"/>
</dbReference>